<dbReference type="RefSeq" id="WP_373655508.1">
    <property type="nucleotide sequence ID" value="NZ_JBGUAW010000004.1"/>
</dbReference>
<name>A0ABV4TU33_9GAMM</name>
<feature type="domain" description="CAAX prenyl protease 2/Lysostaphin resistance protein A-like" evidence="2">
    <location>
        <begin position="185"/>
        <end position="265"/>
    </location>
</feature>
<accession>A0ABV4TU33</accession>
<evidence type="ECO:0000313" key="4">
    <source>
        <dbReference type="Proteomes" id="UP001575181"/>
    </source>
</evidence>
<comment type="caution">
    <text evidence="3">The sequence shown here is derived from an EMBL/GenBank/DDBJ whole genome shotgun (WGS) entry which is preliminary data.</text>
</comment>
<protein>
    <submittedName>
        <fullName evidence="3">Lysostaphin resistance A-like protein</fullName>
    </submittedName>
</protein>
<organism evidence="3 4">
    <name type="scientific">Thiohalorhabdus methylotrophus</name>
    <dbReference type="NCBI Taxonomy" id="3242694"/>
    <lineage>
        <taxon>Bacteria</taxon>
        <taxon>Pseudomonadati</taxon>
        <taxon>Pseudomonadota</taxon>
        <taxon>Gammaproteobacteria</taxon>
        <taxon>Thiohalorhabdales</taxon>
        <taxon>Thiohalorhabdaceae</taxon>
        <taxon>Thiohalorhabdus</taxon>
    </lineage>
</organism>
<dbReference type="InterPro" id="IPR003675">
    <property type="entry name" value="Rce1/LyrA-like_dom"/>
</dbReference>
<evidence type="ECO:0000256" key="1">
    <source>
        <dbReference type="SAM" id="SignalP"/>
    </source>
</evidence>
<evidence type="ECO:0000313" key="3">
    <source>
        <dbReference type="EMBL" id="MFA9460728.1"/>
    </source>
</evidence>
<dbReference type="Proteomes" id="UP001575181">
    <property type="component" value="Unassembled WGS sequence"/>
</dbReference>
<dbReference type="EMBL" id="JBGUAW010000004">
    <property type="protein sequence ID" value="MFA9460728.1"/>
    <property type="molecule type" value="Genomic_DNA"/>
</dbReference>
<reference evidence="3 4" key="1">
    <citation type="submission" date="2024-08" db="EMBL/GenBank/DDBJ databases">
        <title>Whole-genome sequencing of halo(alkali)philic microorganisms from hypersaline lakes.</title>
        <authorList>
            <person name="Sorokin D.Y."/>
            <person name="Merkel A.Y."/>
            <person name="Messina E."/>
            <person name="Yakimov M."/>
        </authorList>
    </citation>
    <scope>NUCLEOTIDE SEQUENCE [LARGE SCALE GENOMIC DNA]</scope>
    <source>
        <strain evidence="3 4">Cl-TMA</strain>
    </source>
</reference>
<proteinExistence type="predicted"/>
<keyword evidence="1" id="KW-0732">Signal</keyword>
<sequence>MKRRAARLPWAVLGLLAAVPAGAAPVHPWAGLGSLLVPGLGQEVQGRHGAAAGHFGLWLGTSAGSLALAREPDYLGPDDRSDENGRILYYNRTTYYAELLGSLSTNTAFYSAYDAFHGGAPEPAGQLWRAPFRPDYLTRPTTLGPLLLRAALIFSGGGSDWAVITDEDLSPYEVAAANTLRYEGVAIGEEAFFRGVVNDTTARAWGPWLGVPASALAFGLAHSGRAGTADVAGASAYGLYLGGLHVRNGYRLGEGVALHFWWNFLTAVDYLKNGKERKDSAFPVLRLQGRF</sequence>
<feature type="chain" id="PRO_5046908762" evidence="1">
    <location>
        <begin position="24"/>
        <end position="291"/>
    </location>
</feature>
<dbReference type="Pfam" id="PF02517">
    <property type="entry name" value="Rce1-like"/>
    <property type="match status" value="1"/>
</dbReference>
<feature type="signal peptide" evidence="1">
    <location>
        <begin position="1"/>
        <end position="23"/>
    </location>
</feature>
<keyword evidence="4" id="KW-1185">Reference proteome</keyword>
<gene>
    <name evidence="3" type="ORF">ACERLL_07815</name>
</gene>
<evidence type="ECO:0000259" key="2">
    <source>
        <dbReference type="Pfam" id="PF02517"/>
    </source>
</evidence>